<evidence type="ECO:0000256" key="4">
    <source>
        <dbReference type="ARBA" id="ARBA00012670"/>
    </source>
</evidence>
<dbReference type="STRING" id="504797.SAMN05421678_1309"/>
<protein>
    <recommendedName>
        <fullName evidence="4">non-reducing end alpha-L-arabinofuranosidase</fullName>
        <ecNumber evidence="4">3.2.1.55</ecNumber>
    </recommendedName>
</protein>
<dbReference type="SUPFAM" id="SSF51445">
    <property type="entry name" value="(Trans)glycosidases"/>
    <property type="match status" value="1"/>
</dbReference>
<evidence type="ECO:0000313" key="11">
    <source>
        <dbReference type="Proteomes" id="UP000199052"/>
    </source>
</evidence>
<dbReference type="Pfam" id="PF22848">
    <property type="entry name" value="ASD1_dom"/>
    <property type="match status" value="1"/>
</dbReference>
<feature type="domain" description="Alpha-L-arabinofuranosidase C-terminal" evidence="8">
    <location>
        <begin position="282"/>
        <end position="477"/>
    </location>
</feature>
<dbReference type="InterPro" id="IPR055235">
    <property type="entry name" value="ASD1_cat"/>
</dbReference>
<evidence type="ECO:0000256" key="7">
    <source>
        <dbReference type="ARBA" id="ARBA00023295"/>
    </source>
</evidence>
<organism evidence="10 11">
    <name type="scientific">Actinopolymorpha cephalotaxi</name>
    <dbReference type="NCBI Taxonomy" id="504797"/>
    <lineage>
        <taxon>Bacteria</taxon>
        <taxon>Bacillati</taxon>
        <taxon>Actinomycetota</taxon>
        <taxon>Actinomycetes</taxon>
        <taxon>Propionibacteriales</taxon>
        <taxon>Actinopolymorphaceae</taxon>
        <taxon>Actinopolymorpha</taxon>
    </lineage>
</organism>
<dbReference type="GO" id="GO:0046556">
    <property type="term" value="F:alpha-L-arabinofuranosidase activity"/>
    <property type="evidence" value="ECO:0007669"/>
    <property type="project" value="UniProtKB-EC"/>
</dbReference>
<dbReference type="EC" id="3.2.1.55" evidence="4"/>
<dbReference type="InterPro" id="IPR017853">
    <property type="entry name" value="GH"/>
</dbReference>
<dbReference type="SMART" id="SM00813">
    <property type="entry name" value="Alpha-L-AF_C"/>
    <property type="match status" value="1"/>
</dbReference>
<keyword evidence="7 9" id="KW-0326">Glycosidase</keyword>
<dbReference type="EMBL" id="FOOI01000030">
    <property type="protein sequence ID" value="SFH70276.1"/>
    <property type="molecule type" value="Genomic_DNA"/>
</dbReference>
<evidence type="ECO:0000313" key="10">
    <source>
        <dbReference type="EMBL" id="SFH70276.1"/>
    </source>
</evidence>
<evidence type="ECO:0000256" key="1">
    <source>
        <dbReference type="ARBA" id="ARBA00001462"/>
    </source>
</evidence>
<dbReference type="Pfam" id="PF06964">
    <property type="entry name" value="Alpha-L-AF_C"/>
    <property type="match status" value="1"/>
</dbReference>
<reference evidence="9 12" key="2">
    <citation type="submission" date="2020-07" db="EMBL/GenBank/DDBJ databases">
        <title>Sequencing the genomes of 1000 actinobacteria strains.</title>
        <authorList>
            <person name="Klenk H.-P."/>
        </authorList>
    </citation>
    <scope>NUCLEOTIDE SEQUENCE [LARGE SCALE GENOMIC DNA]</scope>
    <source>
        <strain evidence="9 12">DSM 45117</strain>
    </source>
</reference>
<dbReference type="EMBL" id="JACBZA010000001">
    <property type="protein sequence ID" value="NYH86830.1"/>
    <property type="molecule type" value="Genomic_DNA"/>
</dbReference>
<comment type="similarity">
    <text evidence="2">Belongs to the glycosyl hydrolase 51 family.</text>
</comment>
<dbReference type="Proteomes" id="UP000199052">
    <property type="component" value="Unassembled WGS sequence"/>
</dbReference>
<evidence type="ECO:0000256" key="6">
    <source>
        <dbReference type="ARBA" id="ARBA00023277"/>
    </source>
</evidence>
<dbReference type="AlphaFoldDB" id="A0A1I3C7I0"/>
<evidence type="ECO:0000313" key="12">
    <source>
        <dbReference type="Proteomes" id="UP000533017"/>
    </source>
</evidence>
<evidence type="ECO:0000256" key="3">
    <source>
        <dbReference type="ARBA" id="ARBA00011165"/>
    </source>
</evidence>
<dbReference type="InterPro" id="IPR013780">
    <property type="entry name" value="Glyco_hydro_b"/>
</dbReference>
<accession>A0A1I3C7I0</accession>
<evidence type="ECO:0000256" key="2">
    <source>
        <dbReference type="ARBA" id="ARBA00007186"/>
    </source>
</evidence>
<keyword evidence="5 9" id="KW-0378">Hydrolase</keyword>
<dbReference type="SUPFAM" id="SSF51011">
    <property type="entry name" value="Glycosyl hydrolase domain"/>
    <property type="match status" value="1"/>
</dbReference>
<name>A0A1I3C7I0_9ACTN</name>
<proteinExistence type="inferred from homology"/>
<dbReference type="PANTHER" id="PTHR43576">
    <property type="entry name" value="ALPHA-L-ARABINOFURANOSIDASE C-RELATED"/>
    <property type="match status" value="1"/>
</dbReference>
<comment type="subunit">
    <text evidence="3">Homohexamer; trimer of dimers.</text>
</comment>
<gene>
    <name evidence="9" type="ORF">FHR37_005681</name>
    <name evidence="10" type="ORF">SAMN05421678_1309</name>
</gene>
<dbReference type="PANTHER" id="PTHR43576:SF3">
    <property type="entry name" value="ALPHA-L-ARABINOFURANOSIDASE C"/>
    <property type="match status" value="1"/>
</dbReference>
<dbReference type="OrthoDB" id="324838at2"/>
<evidence type="ECO:0000259" key="8">
    <source>
        <dbReference type="SMART" id="SM00813"/>
    </source>
</evidence>
<keyword evidence="12" id="KW-1185">Reference proteome</keyword>
<dbReference type="InterPro" id="IPR010720">
    <property type="entry name" value="Alpha-L-AF_C"/>
</dbReference>
<reference evidence="10 11" key="1">
    <citation type="submission" date="2016-10" db="EMBL/GenBank/DDBJ databases">
        <authorList>
            <person name="de Groot N.N."/>
        </authorList>
    </citation>
    <scope>NUCLEOTIDE SEQUENCE [LARGE SCALE GENOMIC DNA]</scope>
    <source>
        <strain evidence="10 11">CPCC 202808</strain>
    </source>
</reference>
<dbReference type="GO" id="GO:0046373">
    <property type="term" value="P:L-arabinose metabolic process"/>
    <property type="evidence" value="ECO:0007669"/>
    <property type="project" value="InterPro"/>
</dbReference>
<dbReference type="GO" id="GO:0000272">
    <property type="term" value="P:polysaccharide catabolic process"/>
    <property type="evidence" value="ECO:0007669"/>
    <property type="project" value="TreeGrafter"/>
</dbReference>
<evidence type="ECO:0000256" key="5">
    <source>
        <dbReference type="ARBA" id="ARBA00022801"/>
    </source>
</evidence>
<comment type="catalytic activity">
    <reaction evidence="1">
        <text>Hydrolysis of terminal non-reducing alpha-L-arabinofuranoside residues in alpha-L-arabinosides.</text>
        <dbReference type="EC" id="3.2.1.55"/>
    </reaction>
</comment>
<dbReference type="Gene3D" id="2.60.40.1180">
    <property type="entry name" value="Golgi alpha-mannosidase II"/>
    <property type="match status" value="1"/>
</dbReference>
<dbReference type="RefSeq" id="WP_092890584.1">
    <property type="nucleotide sequence ID" value="NZ_FOOI01000030.1"/>
</dbReference>
<dbReference type="Proteomes" id="UP000533017">
    <property type="component" value="Unassembled WGS sequence"/>
</dbReference>
<dbReference type="Gene3D" id="3.20.20.80">
    <property type="entry name" value="Glycosidases"/>
    <property type="match status" value="1"/>
</dbReference>
<keyword evidence="6" id="KW-0119">Carbohydrate metabolism</keyword>
<sequence length="488" mass="54954">MTSIRIDLDRTLGNVDRRIFGGFVEHLGRCVYGGIYEEGSPLSDGNGFRRDVLGAAKDLRMPLLRWPGGNFVSGYHWADGIGPRGERPRRPDLAWNTVEPNHFGTDEFMTYCRELGTEPYLCLNMGTGTLDEALAWVEYCNGSGDTYWADRRRQNGREEPYAVRYWGLGNEMWGDWQIGSLSAEEYVAKAVRWAKALRRLDPEIVLVSCGQDGWSEWDRIVIDGLVKHVDFHSIHIYTGSDDYWTNVLEPHQVERALRTCQTLIDRARHLQQVDRPVHVAYDEWNVWFAGRANRDEHYSLADALAVATYLNAFVRQCQSVRIANLAQMVNVIAPIFTDENGLFLQTIYHPLRLAAEHTQDVALDVHVDCDTVEHTDARDAAHRIADLGPFPLLDVAATRDSDRSRVVVSVVNRSLDEPVKATLEVADAAPSGRVVARVVTGDDVDLRNSFDRPDAVTVTEHTSTGSGLVQYEFPPHSYTQLDIMIGAQ</sequence>
<evidence type="ECO:0000313" key="9">
    <source>
        <dbReference type="EMBL" id="NYH86830.1"/>
    </source>
</evidence>